<gene>
    <name evidence="1" type="ORF">HPB49_011383</name>
</gene>
<proteinExistence type="predicted"/>
<comment type="caution">
    <text evidence="1">The sequence shown here is derived from an EMBL/GenBank/DDBJ whole genome shotgun (WGS) entry which is preliminary data.</text>
</comment>
<reference evidence="1" key="1">
    <citation type="submission" date="2020-05" db="EMBL/GenBank/DDBJ databases">
        <title>Large-scale comparative analyses of tick genomes elucidate their genetic diversity and vector capacities.</title>
        <authorList>
            <person name="Jia N."/>
            <person name="Wang J."/>
            <person name="Shi W."/>
            <person name="Du L."/>
            <person name="Sun Y."/>
            <person name="Zhan W."/>
            <person name="Jiang J."/>
            <person name="Wang Q."/>
            <person name="Zhang B."/>
            <person name="Ji P."/>
            <person name="Sakyi L.B."/>
            <person name="Cui X."/>
            <person name="Yuan T."/>
            <person name="Jiang B."/>
            <person name="Yang W."/>
            <person name="Lam T.T.-Y."/>
            <person name="Chang Q."/>
            <person name="Ding S."/>
            <person name="Wang X."/>
            <person name="Zhu J."/>
            <person name="Ruan X."/>
            <person name="Zhao L."/>
            <person name="Wei J."/>
            <person name="Que T."/>
            <person name="Du C."/>
            <person name="Cheng J."/>
            <person name="Dai P."/>
            <person name="Han X."/>
            <person name="Huang E."/>
            <person name="Gao Y."/>
            <person name="Liu J."/>
            <person name="Shao H."/>
            <person name="Ye R."/>
            <person name="Li L."/>
            <person name="Wei W."/>
            <person name="Wang X."/>
            <person name="Wang C."/>
            <person name="Yang T."/>
            <person name="Huo Q."/>
            <person name="Li W."/>
            <person name="Guo W."/>
            <person name="Chen H."/>
            <person name="Zhou L."/>
            <person name="Ni X."/>
            <person name="Tian J."/>
            <person name="Zhou Y."/>
            <person name="Sheng Y."/>
            <person name="Liu T."/>
            <person name="Pan Y."/>
            <person name="Xia L."/>
            <person name="Li J."/>
            <person name="Zhao F."/>
            <person name="Cao W."/>
        </authorList>
    </citation>
    <scope>NUCLEOTIDE SEQUENCE</scope>
    <source>
        <strain evidence="1">Dsil-2018</strain>
    </source>
</reference>
<dbReference type="Proteomes" id="UP000821865">
    <property type="component" value="Chromosome 2"/>
</dbReference>
<dbReference type="EMBL" id="CM023471">
    <property type="protein sequence ID" value="KAH7965838.1"/>
    <property type="molecule type" value="Genomic_DNA"/>
</dbReference>
<name>A0ACB8DCX3_DERSI</name>
<keyword evidence="2" id="KW-1185">Reference proteome</keyword>
<evidence type="ECO:0000313" key="1">
    <source>
        <dbReference type="EMBL" id="KAH7965838.1"/>
    </source>
</evidence>
<evidence type="ECO:0000313" key="2">
    <source>
        <dbReference type="Proteomes" id="UP000821865"/>
    </source>
</evidence>
<accession>A0ACB8DCX3</accession>
<protein>
    <submittedName>
        <fullName evidence="1">Uncharacterized protein</fullName>
    </submittedName>
</protein>
<organism evidence="1 2">
    <name type="scientific">Dermacentor silvarum</name>
    <name type="common">Tick</name>
    <dbReference type="NCBI Taxonomy" id="543639"/>
    <lineage>
        <taxon>Eukaryota</taxon>
        <taxon>Metazoa</taxon>
        <taxon>Ecdysozoa</taxon>
        <taxon>Arthropoda</taxon>
        <taxon>Chelicerata</taxon>
        <taxon>Arachnida</taxon>
        <taxon>Acari</taxon>
        <taxon>Parasitiformes</taxon>
        <taxon>Ixodida</taxon>
        <taxon>Ixodoidea</taxon>
        <taxon>Ixodidae</taxon>
        <taxon>Rhipicephalinae</taxon>
        <taxon>Dermacentor</taxon>
    </lineage>
</organism>
<sequence length="873" mass="94506">MAVVLAACCCCLLVLLAGPGSSVEVQELSSGQGLTADLHQSSPSPEASTLPDILSLDEDSTPGHKAAPVREAPPSPEPFPGQDGATAAALRSDPCASSADNCSECLRHPECAWCSQQNFPRGVARCNPASVLRDSGCSQDAIEDPQSRIEEIRPVDKAGSDVQFQPGEVRLSLRPGSKQTFTVHYRQAEDYPVDLYYLMDLTHSMKEHKERVAELADDLVQNMLNVTKNFRLGFGSFIDKVVLPYVDTTPARLQNPCHDSECEPPYGFHHQLALTSNSSLFTEKVSSAGLSGNLDNAEGGFDAIMQAVVCKEAIGWSQRSRKILLFATDSIFHSAGDGLLGGAIKRNDEQCHLDDEGFYSESTDQDYPSLSQIVRVVQQNKINLIFAVPEKASAVYDALSSFIDGSSVGTLAGDSSNIVQLVRDQYYKIRSEVVLKDNAPDFLKVSYKSSCLRGSSSKGLTNACDGIRVGDEIEFQVTVELERCPSDDVQGGQSTAFRISPVGVNEYVQVRLEPLCRCACQDVVVICTHLSRRRRRTAARAAVAGSAVCGACDCETSFYGKHCECLGSQLEQHTALCRRDNSSAELCSHRGDCVCGECKCYDPPGVPGGRVFGQWCECDTFSCERDSEGRVCGGPDRGVCCGGECQCRPGWQGAACGCPVGTETCVAPQDSGSGRLCSGHGDCVCGRCVCHADARGLFAGPFCQDCAACVGQCSEFRSCVQCVVFQSGELSEDECRHNCSSLTIVPVDSAEATDPEERKCIFKDDDSCSFAFVYSYDEQNELVIRAQTTKDCGREALTWYIVGGLVGGIVLVGLLVVCIVRFLVYLRDRVEYEKFDKEIQNTQWGSDTNPIFKHAVSNFQNPTYESGQRAVAS</sequence>